<evidence type="ECO:0000313" key="8">
    <source>
        <dbReference type="Proteomes" id="UP000053405"/>
    </source>
</evidence>
<dbReference type="PANTHER" id="PTHR12608:SF1">
    <property type="entry name" value="TRANSMEMBRANE PROTEIN 165"/>
    <property type="match status" value="1"/>
</dbReference>
<dbReference type="Pfam" id="PF01169">
    <property type="entry name" value="GDT1"/>
    <property type="match status" value="2"/>
</dbReference>
<dbReference type="EMBL" id="BANT01000023">
    <property type="protein sequence ID" value="GAC57665.1"/>
    <property type="molecule type" value="Genomic_DNA"/>
</dbReference>
<evidence type="ECO:0000256" key="1">
    <source>
        <dbReference type="ARBA" id="ARBA00004141"/>
    </source>
</evidence>
<proteinExistence type="inferred from homology"/>
<feature type="transmembrane region" description="Helical" evidence="6">
    <location>
        <begin position="6"/>
        <end position="27"/>
    </location>
</feature>
<feature type="transmembrane region" description="Helical" evidence="6">
    <location>
        <begin position="147"/>
        <end position="168"/>
    </location>
</feature>
<dbReference type="eggNOG" id="COG2119">
    <property type="taxonomic scope" value="Bacteria"/>
</dbReference>
<name>L7L942_9ACTN</name>
<accession>L7L942</accession>
<evidence type="ECO:0000256" key="5">
    <source>
        <dbReference type="ARBA" id="ARBA00023136"/>
    </source>
</evidence>
<feature type="transmembrane region" description="Helical" evidence="6">
    <location>
        <begin position="180"/>
        <end position="201"/>
    </location>
</feature>
<feature type="transmembrane region" description="Helical" evidence="6">
    <location>
        <begin position="108"/>
        <end position="127"/>
    </location>
</feature>
<evidence type="ECO:0000256" key="6">
    <source>
        <dbReference type="RuleBase" id="RU365102"/>
    </source>
</evidence>
<comment type="similarity">
    <text evidence="2 6">Belongs to the GDT1 family.</text>
</comment>
<comment type="subcellular location">
    <subcellularLocation>
        <location evidence="1 6">Membrane</location>
        <topology evidence="1 6">Multi-pass membrane protein</topology>
    </subcellularLocation>
</comment>
<dbReference type="Proteomes" id="UP000053405">
    <property type="component" value="Unassembled WGS sequence"/>
</dbReference>
<organism evidence="7 8">
    <name type="scientific">Gordonia hirsuta DSM 44140 = NBRC 16056</name>
    <dbReference type="NCBI Taxonomy" id="1121927"/>
    <lineage>
        <taxon>Bacteria</taxon>
        <taxon>Bacillati</taxon>
        <taxon>Actinomycetota</taxon>
        <taxon>Actinomycetes</taxon>
        <taxon>Mycobacteriales</taxon>
        <taxon>Gordoniaceae</taxon>
        <taxon>Gordonia</taxon>
    </lineage>
</organism>
<reference evidence="7 8" key="1">
    <citation type="submission" date="2012-12" db="EMBL/GenBank/DDBJ databases">
        <title>Whole genome shotgun sequence of Gordonia hirsuta NBRC 16056.</title>
        <authorList>
            <person name="Isaki-Nakamura S."/>
            <person name="Hosoyama A."/>
            <person name="Tsuchikane K."/>
            <person name="Katsumata H."/>
            <person name="Baba S."/>
            <person name="Yamazaki S."/>
            <person name="Fujita N."/>
        </authorList>
    </citation>
    <scope>NUCLEOTIDE SEQUENCE [LARGE SCALE GENOMIC DNA]</scope>
    <source>
        <strain evidence="7 8">NBRC 16056</strain>
    </source>
</reference>
<feature type="transmembrane region" description="Helical" evidence="6">
    <location>
        <begin position="77"/>
        <end position="96"/>
    </location>
</feature>
<dbReference type="STRING" id="1121927.GOHSU_23_00110"/>
<keyword evidence="8" id="KW-1185">Reference proteome</keyword>
<dbReference type="GO" id="GO:0016020">
    <property type="term" value="C:membrane"/>
    <property type="evidence" value="ECO:0007669"/>
    <property type="project" value="UniProtKB-SubCell"/>
</dbReference>
<feature type="transmembrane region" description="Helical" evidence="6">
    <location>
        <begin position="207"/>
        <end position="227"/>
    </location>
</feature>
<keyword evidence="4 6" id="KW-1133">Transmembrane helix</keyword>
<dbReference type="PANTHER" id="PTHR12608">
    <property type="entry name" value="TRANSMEMBRANE PROTEIN HTP-1 RELATED"/>
    <property type="match status" value="1"/>
</dbReference>
<feature type="transmembrane region" description="Helical" evidence="6">
    <location>
        <begin position="47"/>
        <end position="71"/>
    </location>
</feature>
<keyword evidence="5 6" id="KW-0472">Membrane</keyword>
<dbReference type="AlphaFoldDB" id="L7L942"/>
<sequence length="251" mass="26759">MRPPGGLPRVIDMIAALLLGFGVIFVAELGDKSQLMALTYALRYRWWVVLSAILAATTLVHAASVFFGHFLGLSIPTHLMSIAGGLAMLAFALWTLRGDELSQDEAARVTRVSGSVFLAVMSAFTLAELGDKTMFATITLAADNQWLGIWIGSTLGMVAADALAIAIGRAFGRHLPERTVALFAAALFFGFGIWLLTQGLLDATVPVLIGTLTAVAVVMVAGIGVIVSTHRRRQLEKAIRTRASEETVPLP</sequence>
<keyword evidence="3 6" id="KW-0812">Transmembrane</keyword>
<dbReference type="GO" id="GO:0046873">
    <property type="term" value="F:metal ion transmembrane transporter activity"/>
    <property type="evidence" value="ECO:0007669"/>
    <property type="project" value="InterPro"/>
</dbReference>
<gene>
    <name evidence="7" type="ORF">GOHSU_23_00110</name>
</gene>
<protein>
    <recommendedName>
        <fullName evidence="6">GDT1 family protein</fullName>
    </recommendedName>
</protein>
<evidence type="ECO:0000256" key="4">
    <source>
        <dbReference type="ARBA" id="ARBA00022989"/>
    </source>
</evidence>
<comment type="caution">
    <text evidence="7">The sequence shown here is derived from an EMBL/GenBank/DDBJ whole genome shotgun (WGS) entry which is preliminary data.</text>
</comment>
<evidence type="ECO:0000256" key="3">
    <source>
        <dbReference type="ARBA" id="ARBA00022692"/>
    </source>
</evidence>
<evidence type="ECO:0000313" key="7">
    <source>
        <dbReference type="EMBL" id="GAC57665.1"/>
    </source>
</evidence>
<evidence type="ECO:0000256" key="2">
    <source>
        <dbReference type="ARBA" id="ARBA00009190"/>
    </source>
</evidence>
<dbReference type="InterPro" id="IPR001727">
    <property type="entry name" value="GDT1-like"/>
</dbReference>